<feature type="compositionally biased region" description="Polar residues" evidence="1">
    <location>
        <begin position="1"/>
        <end position="12"/>
    </location>
</feature>
<keyword evidence="3" id="KW-1185">Reference proteome</keyword>
<feature type="region of interest" description="Disordered" evidence="1">
    <location>
        <begin position="139"/>
        <end position="166"/>
    </location>
</feature>
<dbReference type="AlphaFoldDB" id="A0A7W9J2X3"/>
<accession>A0A7W9J2X3</accession>
<comment type="caution">
    <text evidence="2">The sequence shown here is derived from an EMBL/GenBank/DDBJ whole genome shotgun (WGS) entry which is preliminary data.</text>
</comment>
<dbReference type="Proteomes" id="UP000549971">
    <property type="component" value="Unassembled WGS sequence"/>
</dbReference>
<evidence type="ECO:0000313" key="3">
    <source>
        <dbReference type="Proteomes" id="UP000549971"/>
    </source>
</evidence>
<proteinExistence type="predicted"/>
<dbReference type="RefSeq" id="WP_184794152.1">
    <property type="nucleotide sequence ID" value="NZ_JACHMY010000001.1"/>
</dbReference>
<feature type="compositionally biased region" description="Basic and acidic residues" evidence="1">
    <location>
        <begin position="19"/>
        <end position="30"/>
    </location>
</feature>
<feature type="region of interest" description="Disordered" evidence="1">
    <location>
        <begin position="1"/>
        <end position="33"/>
    </location>
</feature>
<organism evidence="2 3">
    <name type="scientific">Kribbella italica</name>
    <dbReference type="NCBI Taxonomy" id="1540520"/>
    <lineage>
        <taxon>Bacteria</taxon>
        <taxon>Bacillati</taxon>
        <taxon>Actinomycetota</taxon>
        <taxon>Actinomycetes</taxon>
        <taxon>Propionibacteriales</taxon>
        <taxon>Kribbellaceae</taxon>
        <taxon>Kribbella</taxon>
    </lineage>
</organism>
<name>A0A7W9J2X3_9ACTN</name>
<reference evidence="2 3" key="1">
    <citation type="submission" date="2020-08" db="EMBL/GenBank/DDBJ databases">
        <title>Sequencing the genomes of 1000 actinobacteria strains.</title>
        <authorList>
            <person name="Klenk H.-P."/>
        </authorList>
    </citation>
    <scope>NUCLEOTIDE SEQUENCE [LARGE SCALE GENOMIC DNA]</scope>
    <source>
        <strain evidence="2 3">DSM 28967</strain>
    </source>
</reference>
<protein>
    <submittedName>
        <fullName evidence="2">Uncharacterized protein</fullName>
    </submittedName>
</protein>
<dbReference type="EMBL" id="JACHMY010000001">
    <property type="protein sequence ID" value="MBB5834380.1"/>
    <property type="molecule type" value="Genomic_DNA"/>
</dbReference>
<evidence type="ECO:0000313" key="2">
    <source>
        <dbReference type="EMBL" id="MBB5834380.1"/>
    </source>
</evidence>
<evidence type="ECO:0000256" key="1">
    <source>
        <dbReference type="SAM" id="MobiDB-lite"/>
    </source>
</evidence>
<sequence length="191" mass="21404">MTSGSAESTEPTGKNARHLNADQRPFDRQPGESSRAYAAFVKFRDSTERKVSDQGGSAFRWSAEWSWGYRAYEYDLFMAEADLKDQVRFRREMHDRHRRMARLAQSKVVEWLMTQSPSGLSSSEAARWFESAVRVERAANGSDLPGTSEGDRPQQGPAESLADVFGLPPEQEAALARLLHAGVPRAIDPEE</sequence>
<gene>
    <name evidence="2" type="ORF">HDA39_001114</name>
</gene>